<evidence type="ECO:0000313" key="2">
    <source>
        <dbReference type="EMBL" id="GGZ13612.1"/>
    </source>
</evidence>
<dbReference type="SUPFAM" id="SSF53795">
    <property type="entry name" value="PEP carboxykinase-like"/>
    <property type="match status" value="1"/>
</dbReference>
<dbReference type="InterPro" id="IPR027417">
    <property type="entry name" value="P-loop_NTPase"/>
</dbReference>
<dbReference type="Proteomes" id="UP000648075">
    <property type="component" value="Unassembled WGS sequence"/>
</dbReference>
<organism evidence="2 3">
    <name type="scientific">Novosphingobium colocasiae</name>
    <dbReference type="NCBI Taxonomy" id="1256513"/>
    <lineage>
        <taxon>Bacteria</taxon>
        <taxon>Pseudomonadati</taxon>
        <taxon>Pseudomonadota</taxon>
        <taxon>Alphaproteobacteria</taxon>
        <taxon>Sphingomonadales</taxon>
        <taxon>Sphingomonadaceae</taxon>
        <taxon>Novosphingobium</taxon>
    </lineage>
</organism>
<gene>
    <name evidence="2" type="ORF">GCM10011614_30820</name>
</gene>
<dbReference type="GO" id="GO:0000155">
    <property type="term" value="F:phosphorelay sensor kinase activity"/>
    <property type="evidence" value="ECO:0007669"/>
    <property type="project" value="InterPro"/>
</dbReference>
<proteinExistence type="predicted"/>
<dbReference type="GO" id="GO:0006109">
    <property type="term" value="P:regulation of carbohydrate metabolic process"/>
    <property type="evidence" value="ECO:0007669"/>
    <property type="project" value="InterPro"/>
</dbReference>
<evidence type="ECO:0000313" key="3">
    <source>
        <dbReference type="Proteomes" id="UP000648075"/>
    </source>
</evidence>
<sequence length="148" mass="15580">MAEPPSLSPIARQTTCIAIGGRAVLITGAPGTGKSSLALMLIDRGALLVGDDSVMLQARAGTLYAAPHPQTRGLLEVRNLGLLPFPCADDVPVALSIHLDPAAPRFIETPEEVALLGVSLPHLRLWPEPALLPRKVELALDRYGAQIG</sequence>
<dbReference type="AlphaFoldDB" id="A0A918PLB6"/>
<dbReference type="RefSeq" id="WP_229814261.1">
    <property type="nucleotide sequence ID" value="NZ_BMZA01000016.1"/>
</dbReference>
<name>A0A918PLB6_9SPHN</name>
<dbReference type="GO" id="GO:0005524">
    <property type="term" value="F:ATP binding"/>
    <property type="evidence" value="ECO:0007669"/>
    <property type="project" value="InterPro"/>
</dbReference>
<dbReference type="InterPro" id="IPR011104">
    <property type="entry name" value="Hpr_kin/Pase_C"/>
</dbReference>
<dbReference type="CDD" id="cd01918">
    <property type="entry name" value="HprK_C"/>
    <property type="match status" value="1"/>
</dbReference>
<comment type="caution">
    <text evidence="2">The sequence shown here is derived from an EMBL/GenBank/DDBJ whole genome shotgun (WGS) entry which is preliminary data.</text>
</comment>
<feature type="domain" description="HPr kinase/phosphorylase C-terminal" evidence="1">
    <location>
        <begin position="14"/>
        <end position="83"/>
    </location>
</feature>
<keyword evidence="2" id="KW-0808">Transferase</keyword>
<dbReference type="EMBL" id="BMZA01000016">
    <property type="protein sequence ID" value="GGZ13612.1"/>
    <property type="molecule type" value="Genomic_DNA"/>
</dbReference>
<dbReference type="Pfam" id="PF07475">
    <property type="entry name" value="Hpr_kinase_C"/>
    <property type="match status" value="1"/>
</dbReference>
<reference evidence="2" key="1">
    <citation type="journal article" date="2014" name="Int. J. Syst. Evol. Microbiol.">
        <title>Complete genome sequence of Corynebacterium casei LMG S-19264T (=DSM 44701T), isolated from a smear-ripened cheese.</title>
        <authorList>
            <consortium name="US DOE Joint Genome Institute (JGI-PGF)"/>
            <person name="Walter F."/>
            <person name="Albersmeier A."/>
            <person name="Kalinowski J."/>
            <person name="Ruckert C."/>
        </authorList>
    </citation>
    <scope>NUCLEOTIDE SEQUENCE</scope>
    <source>
        <strain evidence="2">KCTC 32255</strain>
    </source>
</reference>
<evidence type="ECO:0000259" key="1">
    <source>
        <dbReference type="Pfam" id="PF07475"/>
    </source>
</evidence>
<reference evidence="2" key="2">
    <citation type="submission" date="2020-09" db="EMBL/GenBank/DDBJ databases">
        <authorList>
            <person name="Sun Q."/>
            <person name="Kim S."/>
        </authorList>
    </citation>
    <scope>NUCLEOTIDE SEQUENCE</scope>
    <source>
        <strain evidence="2">KCTC 32255</strain>
    </source>
</reference>
<accession>A0A918PLB6</accession>
<keyword evidence="3" id="KW-1185">Reference proteome</keyword>
<keyword evidence="2" id="KW-0418">Kinase</keyword>
<protein>
    <submittedName>
        <fullName evidence="2">HPr kinase</fullName>
    </submittedName>
</protein>
<dbReference type="Gene3D" id="3.40.50.300">
    <property type="entry name" value="P-loop containing nucleotide triphosphate hydrolases"/>
    <property type="match status" value="1"/>
</dbReference>